<dbReference type="InterPro" id="IPR016162">
    <property type="entry name" value="Ald_DH_N"/>
</dbReference>
<dbReference type="STRING" id="315423.SAMN04488020_101149"/>
<dbReference type="GO" id="GO:0008957">
    <property type="term" value="F:phenylacetaldehyde dehydrogenase (NAD+) activity"/>
    <property type="evidence" value="ECO:0007669"/>
    <property type="project" value="UniProtKB-EC"/>
</dbReference>
<dbReference type="PROSITE" id="PS00070">
    <property type="entry name" value="ALDEHYDE_DEHYDR_CYS"/>
    <property type="match status" value="1"/>
</dbReference>
<dbReference type="RefSeq" id="WP_306456051.1">
    <property type="nucleotide sequence ID" value="NZ_FOPF01000001.1"/>
</dbReference>
<evidence type="ECO:0000256" key="1">
    <source>
        <dbReference type="ARBA" id="ARBA00009986"/>
    </source>
</evidence>
<dbReference type="InterPro" id="IPR016161">
    <property type="entry name" value="Ald_DH/histidinol_DH"/>
</dbReference>
<dbReference type="PROSITE" id="PS00687">
    <property type="entry name" value="ALDEHYDE_DEHYDR_GLU"/>
    <property type="match status" value="1"/>
</dbReference>
<dbReference type="FunFam" id="3.40.605.10:FF:000007">
    <property type="entry name" value="NAD/NADP-dependent betaine aldehyde dehydrogenase"/>
    <property type="match status" value="1"/>
</dbReference>
<comment type="similarity">
    <text evidence="1 4">Belongs to the aldehyde dehydrogenase family.</text>
</comment>
<evidence type="ECO:0000256" key="4">
    <source>
        <dbReference type="RuleBase" id="RU003345"/>
    </source>
</evidence>
<organism evidence="6 7">
    <name type="scientific">Palleronia marisminoris</name>
    <dbReference type="NCBI Taxonomy" id="315423"/>
    <lineage>
        <taxon>Bacteria</taxon>
        <taxon>Pseudomonadati</taxon>
        <taxon>Pseudomonadota</taxon>
        <taxon>Alphaproteobacteria</taxon>
        <taxon>Rhodobacterales</taxon>
        <taxon>Roseobacteraceae</taxon>
        <taxon>Palleronia</taxon>
    </lineage>
</organism>
<protein>
    <submittedName>
        <fullName evidence="6">Phenylacetaldehyde dehydrogenase</fullName>
        <ecNumber evidence="6">1.2.1.39</ecNumber>
    </submittedName>
</protein>
<dbReference type="InterPro" id="IPR044086">
    <property type="entry name" value="LUC3-like"/>
</dbReference>
<dbReference type="Gene3D" id="3.40.605.10">
    <property type="entry name" value="Aldehyde Dehydrogenase, Chain A, domain 1"/>
    <property type="match status" value="1"/>
</dbReference>
<dbReference type="InterPro" id="IPR015590">
    <property type="entry name" value="Aldehyde_DH_dom"/>
</dbReference>
<name>A0A1Y5RA08_9RHOB</name>
<evidence type="ECO:0000256" key="2">
    <source>
        <dbReference type="ARBA" id="ARBA00023002"/>
    </source>
</evidence>
<sequence length="489" mass="51710">MPLPFLSVLAMAGISQGGDITMLNHSTTIDDRATHEADTFEIRNPSTGEVVGRAPNTSEKALDETVARAKAAFPAWAATPDAERQALCRDLAGAIGEHAEELAELLTLEQGKPLNGLGSRWEVGGAQAWAAYTAELTLPEKTLQDDDGGHVTLARKPLGVVGSITPWNFPVMIAVWHILPALRTGNTVVIKPSPNTPLATLRMVEILGAMLPPGVLNIVTGDDRTVNLGALMSAHPDIRKIVFTGSCATGQSVMRSAADTMKRLTLEMGGNDAGIVLPDADPEAIAEGLFWGAFINNGQTCAALKRLYVHDSIHDAVCDALVAYARNIPVGDGMDESSILGPVQNQMQFDKIKRLVDASRDKGTVLLGGEPGEGLFFPPTLISGLSNGDPLVDEEQFGPVLPIIRYSDLDQAFTDANALETGLGGSIWSSDVDAARAMAGRMDCGSVWINKHGAIQPNAPFGGVKKSGLGVEFGEEGMAEYTDIQVVLS</sequence>
<evidence type="ECO:0000313" key="7">
    <source>
        <dbReference type="Proteomes" id="UP000193870"/>
    </source>
</evidence>
<gene>
    <name evidence="6" type="primary">feaB</name>
    <name evidence="6" type="ORF">PAM7066_00151</name>
</gene>
<dbReference type="InterPro" id="IPR029510">
    <property type="entry name" value="Ald_DH_CS_GLU"/>
</dbReference>
<evidence type="ECO:0000259" key="5">
    <source>
        <dbReference type="Pfam" id="PF00171"/>
    </source>
</evidence>
<dbReference type="Proteomes" id="UP000193870">
    <property type="component" value="Unassembled WGS sequence"/>
</dbReference>
<evidence type="ECO:0000256" key="3">
    <source>
        <dbReference type="PROSITE-ProRule" id="PRU10007"/>
    </source>
</evidence>
<dbReference type="Pfam" id="PF00171">
    <property type="entry name" value="Aldedh"/>
    <property type="match status" value="1"/>
</dbReference>
<keyword evidence="7" id="KW-1185">Reference proteome</keyword>
<evidence type="ECO:0000313" key="6">
    <source>
        <dbReference type="EMBL" id="SLN12267.1"/>
    </source>
</evidence>
<dbReference type="SUPFAM" id="SSF53720">
    <property type="entry name" value="ALDH-like"/>
    <property type="match status" value="1"/>
</dbReference>
<dbReference type="EC" id="1.2.1.39" evidence="6"/>
<accession>A0A1Y5RA08</accession>
<dbReference type="AlphaFoldDB" id="A0A1Y5RA08"/>
<feature type="domain" description="Aldehyde dehydrogenase" evidence="5">
    <location>
        <begin position="36"/>
        <end position="487"/>
    </location>
</feature>
<dbReference type="EMBL" id="FWFV01000001">
    <property type="protein sequence ID" value="SLN12267.1"/>
    <property type="molecule type" value="Genomic_DNA"/>
</dbReference>
<dbReference type="CDD" id="cd07106">
    <property type="entry name" value="ALDH_AldA-AAD23400"/>
    <property type="match status" value="1"/>
</dbReference>
<dbReference type="PANTHER" id="PTHR11699">
    <property type="entry name" value="ALDEHYDE DEHYDROGENASE-RELATED"/>
    <property type="match status" value="1"/>
</dbReference>
<proteinExistence type="inferred from homology"/>
<keyword evidence="2 4" id="KW-0560">Oxidoreductase</keyword>
<dbReference type="InterPro" id="IPR016163">
    <property type="entry name" value="Ald_DH_C"/>
</dbReference>
<reference evidence="6 7" key="1">
    <citation type="submission" date="2017-03" db="EMBL/GenBank/DDBJ databases">
        <authorList>
            <person name="Afonso C.L."/>
            <person name="Miller P.J."/>
            <person name="Scott M.A."/>
            <person name="Spackman E."/>
            <person name="Goraichik I."/>
            <person name="Dimitrov K.M."/>
            <person name="Suarez D.L."/>
            <person name="Swayne D.E."/>
        </authorList>
    </citation>
    <scope>NUCLEOTIDE SEQUENCE [LARGE SCALE GENOMIC DNA]</scope>
    <source>
        <strain evidence="6 7">CECT 7066</strain>
    </source>
</reference>
<dbReference type="InterPro" id="IPR016160">
    <property type="entry name" value="Ald_DH_CS_CYS"/>
</dbReference>
<dbReference type="Gene3D" id="3.40.309.10">
    <property type="entry name" value="Aldehyde Dehydrogenase, Chain A, domain 2"/>
    <property type="match status" value="1"/>
</dbReference>
<feature type="active site" evidence="3">
    <location>
        <position position="267"/>
    </location>
</feature>